<dbReference type="EMBL" id="JAAXOT010000007">
    <property type="protein sequence ID" value="NKY57563.1"/>
    <property type="molecule type" value="Genomic_DNA"/>
</dbReference>
<proteinExistence type="predicted"/>
<dbReference type="RefSeq" id="WP_062975443.1">
    <property type="nucleotide sequence ID" value="NZ_JAAXOT010000007.1"/>
</dbReference>
<comment type="caution">
    <text evidence="1">The sequence shown here is derived from an EMBL/GenBank/DDBJ whole genome shotgun (WGS) entry which is preliminary data.</text>
</comment>
<dbReference type="Proteomes" id="UP000570678">
    <property type="component" value="Unassembled WGS sequence"/>
</dbReference>
<dbReference type="AlphaFoldDB" id="A0A846YEW0"/>
<protein>
    <submittedName>
        <fullName evidence="1">Uncharacterized protein</fullName>
    </submittedName>
</protein>
<sequence length="810" mass="88674">MLREFERKLALADAEEAPAERARRIVAAIHEFLALGEDHELTAGRARIYARVDEVARLAPDAAVRLFPRLAGFFGLHQQRAQLALTAWLSAPEAATFAATWAAASEILAESQNLAVWLSNSVRAGVGVAPAFPTLARAHLVELVDADFRAYEFAGATSPVWMLMTALGPSTRPDWFLLLGDRAAERGEEAEAARRYELADRFGAGAGAQSRLRRLHDLAAYHRVRQGMTDSGELRGPGTPNPYRHLAMATAAAMEGRSPTASLTEVKRHGGKELQPLATFLTVLARLRAGDRDAARTQLRELLAVAPVSPDLDEDVALRANLQLILGALEEEEEFIVRGARELAHRFGVGWPDRSMLAPATVLRAVSRRDTGLVAELIGSGIRHDATGRAVRLRIDTAREYLAMAARATVFGRPEEAGELVAQARELLSGAVGVDADELRATAAHIAEAAPRLPRDPAAPERPLDRLAYALLRSDGVVHPWTDAALRLWRDLIAEDCGGDNSHSQHHLAIAEHARAYQLEMADDDGAFESWRQAHAAWARVWTDDGFWERLRSRLQAAAADTTPEEVARVVGEARGELPAQLLEPHVTRVQELRRSQLARAHAHLELIRGAPFAPADIARARGRLARDAGGQIRRLIQEGRLDRALHEAQAWIEIDPDNVPLAEQALDVGIEVVETERSRGADWAARSRPTLERIAALVEPLRSTLSLTARQLNTRGLPQTENPDRLAFAAKLARHEFWLGAATLVSTADRLQTNPYADRTGFRAAVHHFNTALTLGVPTIDPYSRTRELLVSAAQWERAAQGGGDIGFF</sequence>
<keyword evidence="2" id="KW-1185">Reference proteome</keyword>
<name>A0A846YEW0_9NOCA</name>
<accession>A0A846YEW0</accession>
<evidence type="ECO:0000313" key="1">
    <source>
        <dbReference type="EMBL" id="NKY57563.1"/>
    </source>
</evidence>
<gene>
    <name evidence="1" type="ORF">HGA15_15660</name>
</gene>
<reference evidence="1 2" key="1">
    <citation type="submission" date="2020-04" db="EMBL/GenBank/DDBJ databases">
        <title>MicrobeNet Type strains.</title>
        <authorList>
            <person name="Nicholson A.C."/>
        </authorList>
    </citation>
    <scope>NUCLEOTIDE SEQUENCE [LARGE SCALE GENOMIC DNA]</scope>
    <source>
        <strain evidence="1 2">JCM 3332</strain>
    </source>
</reference>
<evidence type="ECO:0000313" key="2">
    <source>
        <dbReference type="Proteomes" id="UP000570678"/>
    </source>
</evidence>
<organism evidence="1 2">
    <name type="scientific">Nocardia flavorosea</name>
    <dbReference type="NCBI Taxonomy" id="53429"/>
    <lineage>
        <taxon>Bacteria</taxon>
        <taxon>Bacillati</taxon>
        <taxon>Actinomycetota</taxon>
        <taxon>Actinomycetes</taxon>
        <taxon>Mycobacteriales</taxon>
        <taxon>Nocardiaceae</taxon>
        <taxon>Nocardia</taxon>
    </lineage>
</organism>